<evidence type="ECO:0000259" key="4">
    <source>
        <dbReference type="Pfam" id="PF17919"/>
    </source>
</evidence>
<feature type="chain" id="PRO_5042213162" description="Reverse transcriptase/retrotransposon-derived protein RNase H-like domain-containing protein" evidence="3">
    <location>
        <begin position="17"/>
        <end position="171"/>
    </location>
</feature>
<feature type="transmembrane region" description="Helical" evidence="2">
    <location>
        <begin position="92"/>
        <end position="111"/>
    </location>
</feature>
<protein>
    <recommendedName>
        <fullName evidence="4">Reverse transcriptase/retrotransposon-derived protein RNase H-like domain-containing protein</fullName>
    </recommendedName>
</protein>
<reference evidence="5" key="1">
    <citation type="submission" date="2023-08" db="EMBL/GenBank/DDBJ databases">
        <title>A de novo genome assembly of Solanum verrucosum Schlechtendal, a Mexican diploid species geographically isolated from the other diploid A-genome species in potato relatives.</title>
        <authorList>
            <person name="Hosaka K."/>
        </authorList>
    </citation>
    <scope>NUCLEOTIDE SEQUENCE</scope>
    <source>
        <tissue evidence="5">Young leaves</tissue>
    </source>
</reference>
<dbReference type="InterPro" id="IPR043502">
    <property type="entry name" value="DNA/RNA_pol_sf"/>
</dbReference>
<evidence type="ECO:0000256" key="1">
    <source>
        <dbReference type="ARBA" id="ARBA00023268"/>
    </source>
</evidence>
<dbReference type="SUPFAM" id="SSF56672">
    <property type="entry name" value="DNA/RNA polymerases"/>
    <property type="match status" value="1"/>
</dbReference>
<keyword evidence="3" id="KW-0732">Signal</keyword>
<keyword evidence="1" id="KW-0511">Multifunctional enzyme</keyword>
<evidence type="ECO:0000313" key="5">
    <source>
        <dbReference type="EMBL" id="WMV42034.1"/>
    </source>
</evidence>
<keyword evidence="2" id="KW-1133">Transmembrane helix</keyword>
<dbReference type="InterPro" id="IPR041577">
    <property type="entry name" value="RT_RNaseH_2"/>
</dbReference>
<dbReference type="InterPro" id="IPR043128">
    <property type="entry name" value="Rev_trsase/Diguanyl_cyclase"/>
</dbReference>
<dbReference type="PANTHER" id="PTHR37984:SF5">
    <property type="entry name" value="PROTEIN NYNRIN-LIKE"/>
    <property type="match status" value="1"/>
</dbReference>
<keyword evidence="6" id="KW-1185">Reference proteome</keyword>
<proteinExistence type="predicted"/>
<dbReference type="GO" id="GO:0003824">
    <property type="term" value="F:catalytic activity"/>
    <property type="evidence" value="ECO:0007669"/>
    <property type="project" value="UniProtKB-KW"/>
</dbReference>
<gene>
    <name evidence="5" type="ORF">MTR67_035419</name>
</gene>
<sequence>MLVIVLIVDILICSWSEDEYVEHLITVLQILNDRELYAKFSKCEFWLRSVAFLGHIFSGEGIQIDPKKSEAVKSWTRPLSPSYIQSFLGLVSYYRIFVEGFYFIVLALMALTQKKVKFLWSEAYEKTFRDLKDKLTSAPILTLSEESYDFVVFCDASLIGFGCVFCNMVNS</sequence>
<keyword evidence="2" id="KW-0472">Membrane</keyword>
<accession>A0AAF0ZMA5</accession>
<evidence type="ECO:0000256" key="3">
    <source>
        <dbReference type="SAM" id="SignalP"/>
    </source>
</evidence>
<dbReference type="AlphaFoldDB" id="A0AAF0ZMA5"/>
<feature type="signal peptide" evidence="3">
    <location>
        <begin position="1"/>
        <end position="16"/>
    </location>
</feature>
<keyword evidence="2" id="KW-0812">Transmembrane</keyword>
<name>A0AAF0ZMA5_SOLVR</name>
<dbReference type="Pfam" id="PF17919">
    <property type="entry name" value="RT_RNaseH_2"/>
    <property type="match status" value="1"/>
</dbReference>
<dbReference type="EMBL" id="CP133619">
    <property type="protein sequence ID" value="WMV42034.1"/>
    <property type="molecule type" value="Genomic_DNA"/>
</dbReference>
<dbReference type="InterPro" id="IPR050951">
    <property type="entry name" value="Retrovirus_Pol_polyprotein"/>
</dbReference>
<dbReference type="PANTHER" id="PTHR37984">
    <property type="entry name" value="PROTEIN CBG26694"/>
    <property type="match status" value="1"/>
</dbReference>
<feature type="domain" description="Reverse transcriptase/retrotransposon-derived protein RNase H-like" evidence="4">
    <location>
        <begin position="120"/>
        <end position="167"/>
    </location>
</feature>
<dbReference type="Proteomes" id="UP001234989">
    <property type="component" value="Chromosome 8"/>
</dbReference>
<dbReference type="FunFam" id="3.30.70.270:FF:000020">
    <property type="entry name" value="Transposon Tf2-6 polyprotein-like Protein"/>
    <property type="match status" value="1"/>
</dbReference>
<evidence type="ECO:0000313" key="6">
    <source>
        <dbReference type="Proteomes" id="UP001234989"/>
    </source>
</evidence>
<dbReference type="Gene3D" id="3.30.70.270">
    <property type="match status" value="2"/>
</dbReference>
<evidence type="ECO:0000256" key="2">
    <source>
        <dbReference type="SAM" id="Phobius"/>
    </source>
</evidence>
<organism evidence="5 6">
    <name type="scientific">Solanum verrucosum</name>
    <dbReference type="NCBI Taxonomy" id="315347"/>
    <lineage>
        <taxon>Eukaryota</taxon>
        <taxon>Viridiplantae</taxon>
        <taxon>Streptophyta</taxon>
        <taxon>Embryophyta</taxon>
        <taxon>Tracheophyta</taxon>
        <taxon>Spermatophyta</taxon>
        <taxon>Magnoliopsida</taxon>
        <taxon>eudicotyledons</taxon>
        <taxon>Gunneridae</taxon>
        <taxon>Pentapetalae</taxon>
        <taxon>asterids</taxon>
        <taxon>lamiids</taxon>
        <taxon>Solanales</taxon>
        <taxon>Solanaceae</taxon>
        <taxon>Solanoideae</taxon>
        <taxon>Solaneae</taxon>
        <taxon>Solanum</taxon>
    </lineage>
</organism>